<dbReference type="GO" id="GO:0008757">
    <property type="term" value="F:S-adenosylmethionine-dependent methyltransferase activity"/>
    <property type="evidence" value="ECO:0007669"/>
    <property type="project" value="InterPro"/>
</dbReference>
<name>A0A6P1NCE1_9PROT</name>
<keyword evidence="2" id="KW-0489">Methyltransferase</keyword>
<dbReference type="GO" id="GO:0032259">
    <property type="term" value="P:methylation"/>
    <property type="evidence" value="ECO:0007669"/>
    <property type="project" value="UniProtKB-KW"/>
</dbReference>
<dbReference type="SUPFAM" id="SSF53335">
    <property type="entry name" value="S-adenosyl-L-methionine-dependent methyltransferases"/>
    <property type="match status" value="1"/>
</dbReference>
<dbReference type="EMBL" id="CP047652">
    <property type="protein sequence ID" value="QHI96315.1"/>
    <property type="molecule type" value="Genomic_DNA"/>
</dbReference>
<protein>
    <submittedName>
        <fullName evidence="2">Methyltransferase domain-containing protein</fullName>
    </submittedName>
</protein>
<keyword evidence="3" id="KW-1185">Reference proteome</keyword>
<dbReference type="PANTHER" id="PTHR43036">
    <property type="entry name" value="OSJNBB0011N17.9 PROTEIN"/>
    <property type="match status" value="1"/>
</dbReference>
<dbReference type="InterPro" id="IPR029063">
    <property type="entry name" value="SAM-dependent_MTases_sf"/>
</dbReference>
<dbReference type="InterPro" id="IPR013216">
    <property type="entry name" value="Methyltransf_11"/>
</dbReference>
<dbReference type="Proteomes" id="UP000463975">
    <property type="component" value="Chromosome"/>
</dbReference>
<feature type="domain" description="Methyltransferase type 11" evidence="1">
    <location>
        <begin position="37"/>
        <end position="113"/>
    </location>
</feature>
<gene>
    <name evidence="2" type="ORF">GT348_00505</name>
</gene>
<evidence type="ECO:0000259" key="1">
    <source>
        <dbReference type="Pfam" id="PF08241"/>
    </source>
</evidence>
<dbReference type="Gene3D" id="3.40.50.150">
    <property type="entry name" value="Vaccinia Virus protein VP39"/>
    <property type="match status" value="1"/>
</dbReference>
<dbReference type="KEGG" id="bomb:GT348_00505"/>
<accession>A0A6P1NCE1</accession>
<organism evidence="2 3">
    <name type="scientific">Aristophania vespae</name>
    <dbReference type="NCBI Taxonomy" id="2697033"/>
    <lineage>
        <taxon>Bacteria</taxon>
        <taxon>Pseudomonadati</taxon>
        <taxon>Pseudomonadota</taxon>
        <taxon>Alphaproteobacteria</taxon>
        <taxon>Acetobacterales</taxon>
        <taxon>Acetobacteraceae</taxon>
        <taxon>Aristophania</taxon>
    </lineage>
</organism>
<reference evidence="2 3" key="1">
    <citation type="submission" date="2020-01" db="EMBL/GenBank/DDBJ databases">
        <title>Genome sequencing of strain KACC 21507.</title>
        <authorList>
            <person name="Heo J."/>
            <person name="Kim S.-J."/>
            <person name="Kim J.-S."/>
            <person name="Hong S.-B."/>
            <person name="Kwon S.-W."/>
        </authorList>
    </citation>
    <scope>NUCLEOTIDE SEQUENCE [LARGE SCALE GENOMIC DNA]</scope>
    <source>
        <strain evidence="2 3">KACC 21507</strain>
    </source>
</reference>
<dbReference type="AlphaFoldDB" id="A0A6P1NCE1"/>
<evidence type="ECO:0000313" key="3">
    <source>
        <dbReference type="Proteomes" id="UP000463975"/>
    </source>
</evidence>
<dbReference type="PANTHER" id="PTHR43036:SF2">
    <property type="entry name" value="OS04G0481300 PROTEIN"/>
    <property type="match status" value="1"/>
</dbReference>
<keyword evidence="2" id="KW-0808">Transferase</keyword>
<evidence type="ECO:0000313" key="2">
    <source>
        <dbReference type="EMBL" id="QHI96315.1"/>
    </source>
</evidence>
<dbReference type="Pfam" id="PF08241">
    <property type="entry name" value="Methyltransf_11"/>
    <property type="match status" value="1"/>
</dbReference>
<sequence>MDMGAQTAVTALYRTALPVGGCTLDLMAGGSSHMPEDASFQELIGVDVNKKALEQNKTLSRSIVQNLNEKTVLPFEDNYFDGAVMCDGIAYLTQPQKILEEVVRVLKAGAPFIVSFSDQFISAKAVAIWQALEPEDRIRLVTSLMHSAGFVEIDTGDVVPPEDLTAWKDSVHAIIGRVPQTL</sequence>
<proteinExistence type="predicted"/>